<dbReference type="GO" id="GO:0016020">
    <property type="term" value="C:membrane"/>
    <property type="evidence" value="ECO:0007669"/>
    <property type="project" value="UniProtKB-SubCell"/>
</dbReference>
<evidence type="ECO:0000256" key="1">
    <source>
        <dbReference type="ARBA" id="ARBA00004141"/>
    </source>
</evidence>
<dbReference type="PRINTS" id="PR00762">
    <property type="entry name" value="CLCHANNEL"/>
</dbReference>
<evidence type="ECO:0000256" key="3">
    <source>
        <dbReference type="ARBA" id="ARBA00022989"/>
    </source>
</evidence>
<dbReference type="GO" id="GO:0015108">
    <property type="term" value="F:chloride transmembrane transporter activity"/>
    <property type="evidence" value="ECO:0007669"/>
    <property type="project" value="InterPro"/>
</dbReference>
<dbReference type="InterPro" id="IPR014743">
    <property type="entry name" value="Cl-channel_core"/>
</dbReference>
<feature type="transmembrane region" description="Helical" evidence="6">
    <location>
        <begin position="347"/>
        <end position="371"/>
    </location>
</feature>
<sequence>MKLPSAPRIDLLEPAVMLATVLQWLVLASLTGLVVGCGTSLFLHALFFSTGRTQSMPLWAYWGLLPLAGLANGLLMEYARRRVEASGLKDSIFAAVHEQGGRMPWRTLWVKPVAAVITLASGGSAGKEGPCSHLGASLGAAIGRMFRLNAELRQRIVACGVSAGFASVFGTPIAGALYGVEMLIIGRIRHDFLFPALIAGVTSYQVSKALGIPYEHYAIDVLPVFSEPLFLRTLLVGMLCGLVARVFVDLIYAVRNACHRLQARWNVWPPLMPLGGGLALALLVSLAIPTDYLGLSLPLMDRALAGEAMPYAGFLWKTILVAVTLGSGFYGGIVTPQFVIGAVAGNAFAHLFGISPSLGAAVGLVSVVAAASNTPLAAILMGVELFGGAVGTLYAAGSAIAAYLIIGHRSVYPDQRLGYAKSSWMRVRPDIPVGQEKTHLSYGLLKSWRQMRMRGWRLWPGADRRADRRAGGGRSAGGGGRNDAQS</sequence>
<keyword evidence="4 6" id="KW-0472">Membrane</keyword>
<dbReference type="SUPFAM" id="SSF81340">
    <property type="entry name" value="Clc chloride channel"/>
    <property type="match status" value="1"/>
</dbReference>
<evidence type="ECO:0000256" key="6">
    <source>
        <dbReference type="SAM" id="Phobius"/>
    </source>
</evidence>
<organism evidence="7 8">
    <name type="scientific">Castellaniella defragrans</name>
    <name type="common">Alcaligenes defragrans</name>
    <dbReference type="NCBI Taxonomy" id="75697"/>
    <lineage>
        <taxon>Bacteria</taxon>
        <taxon>Pseudomonadati</taxon>
        <taxon>Pseudomonadota</taxon>
        <taxon>Betaproteobacteria</taxon>
        <taxon>Burkholderiales</taxon>
        <taxon>Alcaligenaceae</taxon>
        <taxon>Castellaniella</taxon>
    </lineage>
</organism>
<dbReference type="Pfam" id="PF00654">
    <property type="entry name" value="Voltage_CLC"/>
    <property type="match status" value="1"/>
</dbReference>
<keyword evidence="3 6" id="KW-1133">Transmembrane helix</keyword>
<dbReference type="InterPro" id="IPR050368">
    <property type="entry name" value="ClC-type_chloride_channel"/>
</dbReference>
<feature type="transmembrane region" description="Helical" evidence="6">
    <location>
        <begin position="229"/>
        <end position="254"/>
    </location>
</feature>
<evidence type="ECO:0000256" key="4">
    <source>
        <dbReference type="ARBA" id="ARBA00023136"/>
    </source>
</evidence>
<dbReference type="Gene3D" id="1.10.3080.10">
    <property type="entry name" value="Clc chloride channel"/>
    <property type="match status" value="1"/>
</dbReference>
<comment type="caution">
    <text evidence="7">The sequence shown here is derived from an EMBL/GenBank/DDBJ whole genome shotgun (WGS) entry which is preliminary data.</text>
</comment>
<evidence type="ECO:0000256" key="5">
    <source>
        <dbReference type="SAM" id="MobiDB-lite"/>
    </source>
</evidence>
<evidence type="ECO:0000256" key="2">
    <source>
        <dbReference type="ARBA" id="ARBA00022692"/>
    </source>
</evidence>
<accession>A0A7W9WMA7</accession>
<keyword evidence="2 6" id="KW-0812">Transmembrane</keyword>
<name>A0A7W9WMA7_CASDE</name>
<dbReference type="InterPro" id="IPR001807">
    <property type="entry name" value="ClC"/>
</dbReference>
<feature type="compositionally biased region" description="Gly residues" evidence="5">
    <location>
        <begin position="472"/>
        <end position="486"/>
    </location>
</feature>
<feature type="transmembrane region" description="Helical" evidence="6">
    <location>
        <begin position="59"/>
        <end position="79"/>
    </location>
</feature>
<dbReference type="PANTHER" id="PTHR43427:SF12">
    <property type="entry name" value="CHLORIDE TRANSPORTER"/>
    <property type="match status" value="1"/>
</dbReference>
<evidence type="ECO:0000313" key="8">
    <source>
        <dbReference type="Proteomes" id="UP000541136"/>
    </source>
</evidence>
<dbReference type="AlphaFoldDB" id="A0A7W9WMA7"/>
<feature type="region of interest" description="Disordered" evidence="5">
    <location>
        <begin position="464"/>
        <end position="486"/>
    </location>
</feature>
<comment type="subcellular location">
    <subcellularLocation>
        <location evidence="1">Membrane</location>
        <topology evidence="1">Multi-pass membrane protein</topology>
    </subcellularLocation>
</comment>
<evidence type="ECO:0000313" key="7">
    <source>
        <dbReference type="EMBL" id="MBB6084112.1"/>
    </source>
</evidence>
<dbReference type="RefSeq" id="WP_211369340.1">
    <property type="nucleotide sequence ID" value="NZ_JACHIB010000012.1"/>
</dbReference>
<protein>
    <submittedName>
        <fullName evidence="7">H+/Cl- antiporter ClcA</fullName>
    </submittedName>
</protein>
<proteinExistence type="predicted"/>
<dbReference type="PANTHER" id="PTHR43427">
    <property type="entry name" value="CHLORIDE CHANNEL PROTEIN CLC-E"/>
    <property type="match status" value="1"/>
</dbReference>
<feature type="transmembrane region" description="Helical" evidence="6">
    <location>
        <begin position="266"/>
        <end position="288"/>
    </location>
</feature>
<dbReference type="EMBL" id="JACHIB010000012">
    <property type="protein sequence ID" value="MBB6084112.1"/>
    <property type="molecule type" value="Genomic_DNA"/>
</dbReference>
<reference evidence="7 8" key="1">
    <citation type="submission" date="2020-08" db="EMBL/GenBank/DDBJ databases">
        <title>Genomic Encyclopedia of Type Strains, Phase IV (KMG-IV): sequencing the most valuable type-strain genomes for metagenomic binning, comparative biology and taxonomic classification.</title>
        <authorList>
            <person name="Goeker M."/>
        </authorList>
    </citation>
    <scope>NUCLEOTIDE SEQUENCE [LARGE SCALE GENOMIC DNA]</scope>
    <source>
        <strain evidence="7 8">DSM 12141</strain>
    </source>
</reference>
<dbReference type="Proteomes" id="UP000541136">
    <property type="component" value="Unassembled WGS sequence"/>
</dbReference>
<feature type="transmembrane region" description="Helical" evidence="6">
    <location>
        <begin position="377"/>
        <end position="406"/>
    </location>
</feature>
<feature type="transmembrane region" description="Helical" evidence="6">
    <location>
        <begin position="156"/>
        <end position="180"/>
    </location>
</feature>
<feature type="transmembrane region" description="Helical" evidence="6">
    <location>
        <begin position="308"/>
        <end position="335"/>
    </location>
</feature>
<feature type="transmembrane region" description="Helical" evidence="6">
    <location>
        <begin position="21"/>
        <end position="47"/>
    </location>
</feature>
<gene>
    <name evidence="7" type="ORF">HNR28_002157</name>
</gene>